<dbReference type="PANTHER" id="PTHR43798:SF31">
    <property type="entry name" value="AB HYDROLASE SUPERFAMILY PROTEIN YCLE"/>
    <property type="match status" value="1"/>
</dbReference>
<dbReference type="AlphaFoldDB" id="A0A0N9NK22"/>
<dbReference type="Pfam" id="PF12697">
    <property type="entry name" value="Abhydrolase_6"/>
    <property type="match status" value="1"/>
</dbReference>
<dbReference type="EMBL" id="CP011853">
    <property type="protein sequence ID" value="ALG86347.1"/>
    <property type="molecule type" value="Genomic_DNA"/>
</dbReference>
<dbReference type="InterPro" id="IPR000073">
    <property type="entry name" value="AB_hydrolase_1"/>
</dbReference>
<dbReference type="PRINTS" id="PR00412">
    <property type="entry name" value="EPOXHYDRLASE"/>
</dbReference>
<dbReference type="Proteomes" id="UP000063789">
    <property type="component" value="Chromosome"/>
</dbReference>
<organism evidence="3 4">
    <name type="scientific">Gordonia phthalatica</name>
    <dbReference type="NCBI Taxonomy" id="1136941"/>
    <lineage>
        <taxon>Bacteria</taxon>
        <taxon>Bacillati</taxon>
        <taxon>Actinomycetota</taxon>
        <taxon>Actinomycetes</taxon>
        <taxon>Mycobacteriales</taxon>
        <taxon>Gordoniaceae</taxon>
        <taxon>Gordonia</taxon>
    </lineage>
</organism>
<reference evidence="4" key="1">
    <citation type="submission" date="2015-06" db="EMBL/GenBank/DDBJ databases">
        <title>Complete genome sequence and metabolic analysis of phthalate degradation pathway in Gordonia sp. QH-11.</title>
        <authorList>
            <person name="Jin D."/>
            <person name="Kong X."/>
            <person name="Bai Z."/>
        </authorList>
    </citation>
    <scope>NUCLEOTIDE SEQUENCE [LARGE SCALE GENOMIC DNA]</scope>
    <source>
        <strain evidence="4">QH-11</strain>
    </source>
</reference>
<dbReference type="SUPFAM" id="SSF53474">
    <property type="entry name" value="alpha/beta-Hydrolases"/>
    <property type="match status" value="1"/>
</dbReference>
<dbReference type="GO" id="GO:0016020">
    <property type="term" value="C:membrane"/>
    <property type="evidence" value="ECO:0007669"/>
    <property type="project" value="TreeGrafter"/>
</dbReference>
<dbReference type="KEGG" id="goq:ACH46_19965"/>
<evidence type="ECO:0000313" key="4">
    <source>
        <dbReference type="Proteomes" id="UP000063789"/>
    </source>
</evidence>
<gene>
    <name evidence="3" type="ORF">ACH46_19965</name>
</gene>
<evidence type="ECO:0000313" key="3">
    <source>
        <dbReference type="EMBL" id="ALG86347.1"/>
    </source>
</evidence>
<name>A0A0N9NK22_9ACTN</name>
<reference evidence="3 4" key="2">
    <citation type="journal article" date="2017" name="Int. J. Syst. Evol. Microbiol.">
        <title>Gordonia phthalatica sp. nov., a di-n-butyl phthalate-degrading bacterium isolated from activated sludge.</title>
        <authorList>
            <person name="Jin D."/>
            <person name="Kong X."/>
            <person name="Jia M."/>
            <person name="Yu X."/>
            <person name="Wang X."/>
            <person name="Zhuang X."/>
            <person name="Deng Y."/>
            <person name="Bai Z."/>
        </authorList>
    </citation>
    <scope>NUCLEOTIDE SEQUENCE [LARGE SCALE GENOMIC DNA]</scope>
    <source>
        <strain evidence="3 4">QH-11</strain>
    </source>
</reference>
<protein>
    <submittedName>
        <fullName evidence="3">Hydrolase</fullName>
    </submittedName>
</protein>
<dbReference type="InterPro" id="IPR029058">
    <property type="entry name" value="AB_hydrolase_fold"/>
</dbReference>
<dbReference type="GO" id="GO:0016787">
    <property type="term" value="F:hydrolase activity"/>
    <property type="evidence" value="ECO:0007669"/>
    <property type="project" value="UniProtKB-KW"/>
</dbReference>
<keyword evidence="1 3" id="KW-0378">Hydrolase</keyword>
<dbReference type="PANTHER" id="PTHR43798">
    <property type="entry name" value="MONOACYLGLYCEROL LIPASE"/>
    <property type="match status" value="1"/>
</dbReference>
<feature type="domain" description="AB hydrolase-1" evidence="2">
    <location>
        <begin position="19"/>
        <end position="249"/>
    </location>
</feature>
<dbReference type="RefSeq" id="WP_062394560.1">
    <property type="nucleotide sequence ID" value="NZ_CP011853.1"/>
</dbReference>
<dbReference type="InterPro" id="IPR050266">
    <property type="entry name" value="AB_hydrolase_sf"/>
</dbReference>
<evidence type="ECO:0000259" key="2">
    <source>
        <dbReference type="Pfam" id="PF12697"/>
    </source>
</evidence>
<dbReference type="STRING" id="1136941.ACH46_19965"/>
<dbReference type="PRINTS" id="PR00111">
    <property type="entry name" value="ABHYDROLASE"/>
</dbReference>
<evidence type="ECO:0000256" key="1">
    <source>
        <dbReference type="ARBA" id="ARBA00022801"/>
    </source>
</evidence>
<dbReference type="Gene3D" id="3.40.50.1820">
    <property type="entry name" value="alpha/beta hydrolase"/>
    <property type="match status" value="1"/>
</dbReference>
<accession>A0A0N9NK22</accession>
<dbReference type="OrthoDB" id="495620at2"/>
<proteinExistence type="predicted"/>
<dbReference type="PATRIC" id="fig|1136941.3.peg.4088"/>
<keyword evidence="4" id="KW-1185">Reference proteome</keyword>
<dbReference type="InterPro" id="IPR000639">
    <property type="entry name" value="Epox_hydrolase-like"/>
</dbReference>
<sequence>MNAPATGLKVRDEGTGPALVMLHGIGGSSATFDPQYDELGDRLRLIAWDAPGYGESEDPAAPLSMDDYADRVAALIEERCGAGGAHVLGMSWGGVIATRLALRRPDLIRGLVLGSSTVGSGATEAGAAAIRERAAEMAADPKKFAAARAARLVGEGASKKDVDAAAAAMLAAIRPAGYASAVESMAATDHTGDLSNIDLITLVMAGDRDEITGHEPAQVLAGGIPGAVYVMLRGAGHLANRDTPETFNAWLESFIQIAERLRNH</sequence>